<keyword evidence="1" id="KW-0812">Transmembrane</keyword>
<keyword evidence="1" id="KW-1133">Transmembrane helix</keyword>
<comment type="caution">
    <text evidence="2">The sequence shown here is derived from an EMBL/GenBank/DDBJ whole genome shotgun (WGS) entry which is preliminary data.</text>
</comment>
<evidence type="ECO:0000313" key="3">
    <source>
        <dbReference type="Proteomes" id="UP001412067"/>
    </source>
</evidence>
<accession>A0ABR2MJY9</accession>
<protein>
    <submittedName>
        <fullName evidence="2">Uncharacterized protein</fullName>
    </submittedName>
</protein>
<dbReference type="Proteomes" id="UP001412067">
    <property type="component" value="Unassembled WGS sequence"/>
</dbReference>
<evidence type="ECO:0000313" key="2">
    <source>
        <dbReference type="EMBL" id="KAK8963999.1"/>
    </source>
</evidence>
<reference evidence="2 3" key="1">
    <citation type="journal article" date="2022" name="Nat. Plants">
        <title>Genomes of leafy and leafless Platanthera orchids illuminate the evolution of mycoheterotrophy.</title>
        <authorList>
            <person name="Li M.H."/>
            <person name="Liu K.W."/>
            <person name="Li Z."/>
            <person name="Lu H.C."/>
            <person name="Ye Q.L."/>
            <person name="Zhang D."/>
            <person name="Wang J.Y."/>
            <person name="Li Y.F."/>
            <person name="Zhong Z.M."/>
            <person name="Liu X."/>
            <person name="Yu X."/>
            <person name="Liu D.K."/>
            <person name="Tu X.D."/>
            <person name="Liu B."/>
            <person name="Hao Y."/>
            <person name="Liao X.Y."/>
            <person name="Jiang Y.T."/>
            <person name="Sun W.H."/>
            <person name="Chen J."/>
            <person name="Chen Y.Q."/>
            <person name="Ai Y."/>
            <person name="Zhai J.W."/>
            <person name="Wu S.S."/>
            <person name="Zhou Z."/>
            <person name="Hsiao Y.Y."/>
            <person name="Wu W.L."/>
            <person name="Chen Y.Y."/>
            <person name="Lin Y.F."/>
            <person name="Hsu J.L."/>
            <person name="Li C.Y."/>
            <person name="Wang Z.W."/>
            <person name="Zhao X."/>
            <person name="Zhong W.Y."/>
            <person name="Ma X.K."/>
            <person name="Ma L."/>
            <person name="Huang J."/>
            <person name="Chen G.Z."/>
            <person name="Huang M.Z."/>
            <person name="Huang L."/>
            <person name="Peng D.H."/>
            <person name="Luo Y.B."/>
            <person name="Zou S.Q."/>
            <person name="Chen S.P."/>
            <person name="Lan S."/>
            <person name="Tsai W.C."/>
            <person name="Van de Peer Y."/>
            <person name="Liu Z.J."/>
        </authorList>
    </citation>
    <scope>NUCLEOTIDE SEQUENCE [LARGE SCALE GENOMIC DNA]</scope>
    <source>
        <strain evidence="2">Lor288</strain>
    </source>
</reference>
<proteinExistence type="predicted"/>
<dbReference type="EMBL" id="JBBWWR010000007">
    <property type="protein sequence ID" value="KAK8963999.1"/>
    <property type="molecule type" value="Genomic_DNA"/>
</dbReference>
<gene>
    <name evidence="2" type="ORF">KSP40_PGU007853</name>
</gene>
<feature type="transmembrane region" description="Helical" evidence="1">
    <location>
        <begin position="126"/>
        <end position="146"/>
    </location>
</feature>
<organism evidence="2 3">
    <name type="scientific">Platanthera guangdongensis</name>
    <dbReference type="NCBI Taxonomy" id="2320717"/>
    <lineage>
        <taxon>Eukaryota</taxon>
        <taxon>Viridiplantae</taxon>
        <taxon>Streptophyta</taxon>
        <taxon>Embryophyta</taxon>
        <taxon>Tracheophyta</taxon>
        <taxon>Spermatophyta</taxon>
        <taxon>Magnoliopsida</taxon>
        <taxon>Liliopsida</taxon>
        <taxon>Asparagales</taxon>
        <taxon>Orchidaceae</taxon>
        <taxon>Orchidoideae</taxon>
        <taxon>Orchideae</taxon>
        <taxon>Orchidinae</taxon>
        <taxon>Platanthera</taxon>
    </lineage>
</organism>
<keyword evidence="1" id="KW-0472">Membrane</keyword>
<name>A0ABR2MJY9_9ASPA</name>
<feature type="transmembrane region" description="Helical" evidence="1">
    <location>
        <begin position="98"/>
        <end position="119"/>
    </location>
</feature>
<evidence type="ECO:0000256" key="1">
    <source>
        <dbReference type="SAM" id="Phobius"/>
    </source>
</evidence>
<sequence>MQDSARDALRVLAVGFSSQSTIATLLRIFPLPSAARVHEFFTADATKDTTGGQSNVGGRSNVARSSARRPNCLEEDEFGLSLDYFYMVLLSLDRLLEFVFSCSIFLAVSLATSSISCFASSSRYHIACSTFVLAISLAMRPTIFAASF</sequence>
<keyword evidence="3" id="KW-1185">Reference proteome</keyword>